<evidence type="ECO:0000256" key="3">
    <source>
        <dbReference type="ARBA" id="ARBA00022475"/>
    </source>
</evidence>
<dbReference type="RefSeq" id="WP_022866203.1">
    <property type="nucleotide sequence ID" value="NZ_CAMYCL010000002.1"/>
</dbReference>
<dbReference type="Pfam" id="PF01899">
    <property type="entry name" value="MNHE"/>
    <property type="match status" value="1"/>
</dbReference>
<reference evidence="9 10" key="1">
    <citation type="submission" date="2023-10" db="EMBL/GenBank/DDBJ databases">
        <title>Whole Genome based description of the genera Actinobaculum and Actinotignum reveals a complex phylogenetic relationship within the species included in the genus Actinotignum.</title>
        <authorList>
            <person name="Jensen C.S."/>
            <person name="Dargis R."/>
            <person name="Kemp M."/>
            <person name="Christensen J.J."/>
        </authorList>
    </citation>
    <scope>NUCLEOTIDE SEQUENCE</scope>
    <source>
        <strain evidence="9">SLA_B511</strain>
        <strain evidence="8 10">SLA_B974</strain>
    </source>
</reference>
<sequence>MKKSRAAQAVAMATRREGRFPSASMGVLFWLTLVWVLLWGEFTPANLLAGFAIALFVTEVAPFPTAHFDGRFRVWGVIRLITIFVKDLIVASAQQAWFIIRRKTPKGAVIRVQLRCESDAYLVITAGMSTLVPGSLVIDTDAESGTLYVHIFDVKMSGGVSAAHKSVLDLEERVLRAFASRSELVRAGFVPGSSPKAGRLPTPFAPDSSGGV</sequence>
<comment type="similarity">
    <text evidence="2">Belongs to the CPA3 antiporters (TC 2.A.63) subunit E family.</text>
</comment>
<accession>A0AAW9HMW3</accession>
<dbReference type="EMBL" id="JAWNGA010000003">
    <property type="protein sequence ID" value="MDY5132621.1"/>
    <property type="molecule type" value="Genomic_DNA"/>
</dbReference>
<dbReference type="NCBIfam" id="NF006521">
    <property type="entry name" value="PRK08965.1-5"/>
    <property type="match status" value="1"/>
</dbReference>
<proteinExistence type="inferred from homology"/>
<feature type="transmembrane region" description="Helical" evidence="7">
    <location>
        <begin position="20"/>
        <end position="39"/>
    </location>
</feature>
<gene>
    <name evidence="9" type="ORF">R6G80_05055</name>
    <name evidence="8" type="ORF">R6G86_02530</name>
</gene>
<protein>
    <submittedName>
        <fullName evidence="9">Na+/H+ antiporter subunit E</fullName>
    </submittedName>
</protein>
<keyword evidence="6 7" id="KW-0472">Membrane</keyword>
<evidence type="ECO:0000256" key="4">
    <source>
        <dbReference type="ARBA" id="ARBA00022692"/>
    </source>
</evidence>
<keyword evidence="3" id="KW-1003">Cell membrane</keyword>
<comment type="subcellular location">
    <subcellularLocation>
        <location evidence="1">Cell membrane</location>
        <topology evidence="1">Multi-pass membrane protein</topology>
    </subcellularLocation>
</comment>
<feature type="transmembrane region" description="Helical" evidence="7">
    <location>
        <begin position="45"/>
        <end position="65"/>
    </location>
</feature>
<dbReference type="Proteomes" id="UP001275049">
    <property type="component" value="Unassembled WGS sequence"/>
</dbReference>
<evidence type="ECO:0000313" key="8">
    <source>
        <dbReference type="EMBL" id="MDY5132621.1"/>
    </source>
</evidence>
<keyword evidence="5 7" id="KW-1133">Transmembrane helix</keyword>
<comment type="caution">
    <text evidence="9">The sequence shown here is derived from an EMBL/GenBank/DDBJ whole genome shotgun (WGS) entry which is preliminary data.</text>
</comment>
<dbReference type="InterPro" id="IPR002758">
    <property type="entry name" value="Cation_antiport_E"/>
</dbReference>
<evidence type="ECO:0000256" key="6">
    <source>
        <dbReference type="ARBA" id="ARBA00023136"/>
    </source>
</evidence>
<dbReference type="EMBL" id="JAWNGC010000005">
    <property type="protein sequence ID" value="MDY5155092.1"/>
    <property type="molecule type" value="Genomic_DNA"/>
</dbReference>
<evidence type="ECO:0000313" key="9">
    <source>
        <dbReference type="EMBL" id="MDY5155092.1"/>
    </source>
</evidence>
<evidence type="ECO:0000313" key="11">
    <source>
        <dbReference type="Proteomes" id="UP001281731"/>
    </source>
</evidence>
<keyword evidence="4 7" id="KW-0812">Transmembrane</keyword>
<organism evidence="9 11">
    <name type="scientific">Actinotignum urinale</name>
    <dbReference type="NCBI Taxonomy" id="190146"/>
    <lineage>
        <taxon>Bacteria</taxon>
        <taxon>Bacillati</taxon>
        <taxon>Actinomycetota</taxon>
        <taxon>Actinomycetes</taxon>
        <taxon>Actinomycetales</taxon>
        <taxon>Actinomycetaceae</taxon>
        <taxon>Actinotignum</taxon>
    </lineage>
</organism>
<dbReference type="GO" id="GO:0008324">
    <property type="term" value="F:monoatomic cation transmembrane transporter activity"/>
    <property type="evidence" value="ECO:0007669"/>
    <property type="project" value="InterPro"/>
</dbReference>
<keyword evidence="10" id="KW-1185">Reference proteome</keyword>
<name>A0AAW9HMW3_9ACTO</name>
<dbReference type="GO" id="GO:0005886">
    <property type="term" value="C:plasma membrane"/>
    <property type="evidence" value="ECO:0007669"/>
    <property type="project" value="UniProtKB-SubCell"/>
</dbReference>
<dbReference type="AlphaFoldDB" id="A0AAW9HMW3"/>
<evidence type="ECO:0000256" key="1">
    <source>
        <dbReference type="ARBA" id="ARBA00004651"/>
    </source>
</evidence>
<feature type="transmembrane region" description="Helical" evidence="7">
    <location>
        <begin position="77"/>
        <end position="100"/>
    </location>
</feature>
<dbReference type="PANTHER" id="PTHR34584">
    <property type="entry name" value="NA(+)/H(+) ANTIPORTER SUBUNIT E1"/>
    <property type="match status" value="1"/>
</dbReference>
<dbReference type="PANTHER" id="PTHR34584:SF1">
    <property type="entry name" value="NA(+)_H(+) ANTIPORTER SUBUNIT E1"/>
    <property type="match status" value="1"/>
</dbReference>
<evidence type="ECO:0000256" key="2">
    <source>
        <dbReference type="ARBA" id="ARBA00006228"/>
    </source>
</evidence>
<evidence type="ECO:0000313" key="10">
    <source>
        <dbReference type="Proteomes" id="UP001275049"/>
    </source>
</evidence>
<dbReference type="Proteomes" id="UP001281731">
    <property type="component" value="Unassembled WGS sequence"/>
</dbReference>
<evidence type="ECO:0000256" key="7">
    <source>
        <dbReference type="SAM" id="Phobius"/>
    </source>
</evidence>
<evidence type="ECO:0000256" key="5">
    <source>
        <dbReference type="ARBA" id="ARBA00022989"/>
    </source>
</evidence>